<evidence type="ECO:0000256" key="3">
    <source>
        <dbReference type="ARBA" id="ARBA00023002"/>
    </source>
</evidence>
<dbReference type="InterPro" id="IPR051452">
    <property type="entry name" value="Diverse_Oxidoreductases"/>
</dbReference>
<dbReference type="RefSeq" id="WP_092938524.1">
    <property type="nucleotide sequence ID" value="NZ_FONX01000003.1"/>
</dbReference>
<reference evidence="8" key="1">
    <citation type="submission" date="2016-10" db="EMBL/GenBank/DDBJ databases">
        <authorList>
            <person name="Varghese N."/>
            <person name="Submissions S."/>
        </authorList>
    </citation>
    <scope>NUCLEOTIDE SEQUENCE [LARGE SCALE GENOMIC DNA]</scope>
    <source>
        <strain evidence="8">DSM 27981</strain>
    </source>
</reference>
<dbReference type="GO" id="GO:0046872">
    <property type="term" value="F:metal ion binding"/>
    <property type="evidence" value="ECO:0007669"/>
    <property type="project" value="UniProtKB-KW"/>
</dbReference>
<keyword evidence="3" id="KW-0560">Oxidoreductase</keyword>
<dbReference type="SUPFAM" id="SSF47741">
    <property type="entry name" value="CO dehydrogenase ISP C-domain like"/>
    <property type="match status" value="1"/>
</dbReference>
<dbReference type="InterPro" id="IPR012675">
    <property type="entry name" value="Beta-grasp_dom_sf"/>
</dbReference>
<accession>A0A1I2BUE0</accession>
<dbReference type="Gene3D" id="3.10.20.30">
    <property type="match status" value="1"/>
</dbReference>
<dbReference type="PROSITE" id="PS51085">
    <property type="entry name" value="2FE2S_FER_2"/>
    <property type="match status" value="1"/>
</dbReference>
<dbReference type="Pfam" id="PF01799">
    <property type="entry name" value="Fer2_2"/>
    <property type="match status" value="1"/>
</dbReference>
<gene>
    <name evidence="7" type="ORF">SAMN04489711_103204</name>
</gene>
<feature type="domain" description="2Fe-2S ferredoxin-type" evidence="6">
    <location>
        <begin position="17"/>
        <end position="93"/>
    </location>
</feature>
<keyword evidence="8" id="KW-1185">Reference proteome</keyword>
<evidence type="ECO:0000256" key="1">
    <source>
        <dbReference type="ARBA" id="ARBA00022714"/>
    </source>
</evidence>
<dbReference type="CDD" id="cd00207">
    <property type="entry name" value="fer2"/>
    <property type="match status" value="1"/>
</dbReference>
<dbReference type="PANTHER" id="PTHR44379:SF6">
    <property type="entry name" value="BLR6046 PROTEIN"/>
    <property type="match status" value="1"/>
</dbReference>
<dbReference type="STRING" id="1177982.SAMN04489711_103204"/>
<evidence type="ECO:0000259" key="6">
    <source>
        <dbReference type="PROSITE" id="PS51085"/>
    </source>
</evidence>
<protein>
    <submittedName>
        <fullName evidence="7">Nicotinate dehydrogenase subunit A</fullName>
    </submittedName>
</protein>
<evidence type="ECO:0000256" key="4">
    <source>
        <dbReference type="ARBA" id="ARBA00023004"/>
    </source>
</evidence>
<sequence length="185" mass="19569">MKSPVPVRSSSTAAIPAGIRLRVNGRECEVPAAPGTALLHVLRNDLELNGPKYGCGLGECGACTVLIDGVAARSCVIPVQAAVGRDVSTLEGLGSRRSPGPTQQAFIDCQAAQCGYCLNGMVMTVEALLRRNPQPTEQELRNELHHNLCRCGTHVEIVQAALRAVQLRAGRSSLSVPPEAQEARP</sequence>
<keyword evidence="2" id="KW-0479">Metal-binding</keyword>
<evidence type="ECO:0000256" key="2">
    <source>
        <dbReference type="ARBA" id="ARBA00022723"/>
    </source>
</evidence>
<evidence type="ECO:0000313" key="7">
    <source>
        <dbReference type="EMBL" id="SFE59691.1"/>
    </source>
</evidence>
<dbReference type="EMBL" id="FONX01000003">
    <property type="protein sequence ID" value="SFE59691.1"/>
    <property type="molecule type" value="Genomic_DNA"/>
</dbReference>
<dbReference type="InterPro" id="IPR002888">
    <property type="entry name" value="2Fe-2S-bd"/>
</dbReference>
<keyword evidence="5" id="KW-0411">Iron-sulfur</keyword>
<dbReference type="GO" id="GO:0051537">
    <property type="term" value="F:2 iron, 2 sulfur cluster binding"/>
    <property type="evidence" value="ECO:0007669"/>
    <property type="project" value="UniProtKB-KW"/>
</dbReference>
<dbReference type="PROSITE" id="PS00197">
    <property type="entry name" value="2FE2S_FER_1"/>
    <property type="match status" value="1"/>
</dbReference>
<dbReference type="AlphaFoldDB" id="A0A1I2BUE0"/>
<keyword evidence="4" id="KW-0408">Iron</keyword>
<dbReference type="OrthoDB" id="9179439at2"/>
<dbReference type="GO" id="GO:0016491">
    <property type="term" value="F:oxidoreductase activity"/>
    <property type="evidence" value="ECO:0007669"/>
    <property type="project" value="UniProtKB-KW"/>
</dbReference>
<dbReference type="InterPro" id="IPR006058">
    <property type="entry name" value="2Fe2S_fd_BS"/>
</dbReference>
<dbReference type="InterPro" id="IPR001041">
    <property type="entry name" value="2Fe-2S_ferredoxin-type"/>
</dbReference>
<dbReference type="Gene3D" id="1.10.150.120">
    <property type="entry name" value="[2Fe-2S]-binding domain"/>
    <property type="match status" value="1"/>
</dbReference>
<dbReference type="InterPro" id="IPR036010">
    <property type="entry name" value="2Fe-2S_ferredoxin-like_sf"/>
</dbReference>
<organism evidence="7 8">
    <name type="scientific">Paracidovorax wautersii</name>
    <dbReference type="NCBI Taxonomy" id="1177982"/>
    <lineage>
        <taxon>Bacteria</taxon>
        <taxon>Pseudomonadati</taxon>
        <taxon>Pseudomonadota</taxon>
        <taxon>Betaproteobacteria</taxon>
        <taxon>Burkholderiales</taxon>
        <taxon>Comamonadaceae</taxon>
        <taxon>Paracidovorax</taxon>
    </lineage>
</organism>
<proteinExistence type="predicted"/>
<name>A0A1I2BUE0_9BURK</name>
<dbReference type="SUPFAM" id="SSF54292">
    <property type="entry name" value="2Fe-2S ferredoxin-like"/>
    <property type="match status" value="1"/>
</dbReference>
<evidence type="ECO:0000313" key="8">
    <source>
        <dbReference type="Proteomes" id="UP000199119"/>
    </source>
</evidence>
<dbReference type="Proteomes" id="UP000199119">
    <property type="component" value="Unassembled WGS sequence"/>
</dbReference>
<dbReference type="InterPro" id="IPR036884">
    <property type="entry name" value="2Fe-2S-bd_dom_sf"/>
</dbReference>
<dbReference type="PANTHER" id="PTHR44379">
    <property type="entry name" value="OXIDOREDUCTASE WITH IRON-SULFUR SUBUNIT"/>
    <property type="match status" value="1"/>
</dbReference>
<keyword evidence="1" id="KW-0001">2Fe-2S</keyword>
<dbReference type="Pfam" id="PF00111">
    <property type="entry name" value="Fer2"/>
    <property type="match status" value="1"/>
</dbReference>
<evidence type="ECO:0000256" key="5">
    <source>
        <dbReference type="ARBA" id="ARBA00023014"/>
    </source>
</evidence>